<evidence type="ECO:0000256" key="2">
    <source>
        <dbReference type="ARBA" id="ARBA00022448"/>
    </source>
</evidence>
<feature type="transmembrane region" description="Helical" evidence="6">
    <location>
        <begin position="117"/>
        <end position="134"/>
    </location>
</feature>
<name>A0A8H6XUL6_9AGAR</name>
<feature type="transmembrane region" description="Helical" evidence="6">
    <location>
        <begin position="485"/>
        <end position="507"/>
    </location>
</feature>
<dbReference type="OrthoDB" id="4476201at2759"/>
<dbReference type="GO" id="GO:0016020">
    <property type="term" value="C:membrane"/>
    <property type="evidence" value="ECO:0007669"/>
    <property type="project" value="UniProtKB-SubCell"/>
</dbReference>
<dbReference type="PANTHER" id="PTHR45649">
    <property type="entry name" value="AMINO-ACID PERMEASE BAT1"/>
    <property type="match status" value="1"/>
</dbReference>
<accession>A0A8H6XUL6</accession>
<dbReference type="GO" id="GO:0022857">
    <property type="term" value="F:transmembrane transporter activity"/>
    <property type="evidence" value="ECO:0007669"/>
    <property type="project" value="InterPro"/>
</dbReference>
<evidence type="ECO:0000256" key="3">
    <source>
        <dbReference type="ARBA" id="ARBA00022692"/>
    </source>
</evidence>
<dbReference type="Gene3D" id="1.20.1740.10">
    <property type="entry name" value="Amino acid/polyamine transporter I"/>
    <property type="match status" value="1"/>
</dbReference>
<evidence type="ECO:0000256" key="1">
    <source>
        <dbReference type="ARBA" id="ARBA00004141"/>
    </source>
</evidence>
<keyword evidence="4 6" id="KW-1133">Transmembrane helix</keyword>
<evidence type="ECO:0000313" key="7">
    <source>
        <dbReference type="EMBL" id="KAF7347024.1"/>
    </source>
</evidence>
<dbReference type="PANTHER" id="PTHR45649:SF6">
    <property type="entry name" value="GABA-SPECIFIC PERMEASE"/>
    <property type="match status" value="1"/>
</dbReference>
<keyword evidence="2" id="KW-0813">Transport</keyword>
<dbReference type="AlphaFoldDB" id="A0A8H6XUL6"/>
<comment type="caution">
    <text evidence="7">The sequence shown here is derived from an EMBL/GenBank/DDBJ whole genome shotgun (WGS) entry which is preliminary data.</text>
</comment>
<feature type="transmembrane region" description="Helical" evidence="6">
    <location>
        <begin position="273"/>
        <end position="293"/>
    </location>
</feature>
<feature type="transmembrane region" description="Helical" evidence="6">
    <location>
        <begin position="408"/>
        <end position="428"/>
    </location>
</feature>
<keyword evidence="8" id="KW-1185">Reference proteome</keyword>
<dbReference type="Pfam" id="PF13520">
    <property type="entry name" value="AA_permease_2"/>
    <property type="match status" value="1"/>
</dbReference>
<reference evidence="7" key="1">
    <citation type="submission" date="2020-05" db="EMBL/GenBank/DDBJ databases">
        <title>Mycena genomes resolve the evolution of fungal bioluminescence.</title>
        <authorList>
            <person name="Tsai I.J."/>
        </authorList>
    </citation>
    <scope>NUCLEOTIDE SEQUENCE</scope>
    <source>
        <strain evidence="7">CCC161011</strain>
    </source>
</reference>
<protein>
    <submittedName>
        <fullName evidence="7">Putative amino-acid permease C11D3.08c</fullName>
    </submittedName>
</protein>
<feature type="transmembrane region" description="Helical" evidence="6">
    <location>
        <begin position="239"/>
        <end position="261"/>
    </location>
</feature>
<keyword evidence="5 6" id="KW-0472">Membrane</keyword>
<gene>
    <name evidence="7" type="ORF">MVEN_01455600</name>
</gene>
<dbReference type="EMBL" id="JACAZI010000012">
    <property type="protein sequence ID" value="KAF7347024.1"/>
    <property type="molecule type" value="Genomic_DNA"/>
</dbReference>
<feature type="transmembrane region" description="Helical" evidence="6">
    <location>
        <begin position="154"/>
        <end position="187"/>
    </location>
</feature>
<feature type="transmembrane region" description="Helical" evidence="6">
    <location>
        <begin position="555"/>
        <end position="574"/>
    </location>
</feature>
<feature type="transmembrane region" description="Helical" evidence="6">
    <location>
        <begin position="519"/>
        <end position="543"/>
    </location>
</feature>
<evidence type="ECO:0000256" key="5">
    <source>
        <dbReference type="ARBA" id="ARBA00023136"/>
    </source>
</evidence>
<proteinExistence type="predicted"/>
<evidence type="ECO:0000313" key="8">
    <source>
        <dbReference type="Proteomes" id="UP000620124"/>
    </source>
</evidence>
<dbReference type="Proteomes" id="UP000620124">
    <property type="component" value="Unassembled WGS sequence"/>
</dbReference>
<keyword evidence="3 6" id="KW-0812">Transmembrane</keyword>
<organism evidence="7 8">
    <name type="scientific">Mycena venus</name>
    <dbReference type="NCBI Taxonomy" id="2733690"/>
    <lineage>
        <taxon>Eukaryota</taxon>
        <taxon>Fungi</taxon>
        <taxon>Dikarya</taxon>
        <taxon>Basidiomycota</taxon>
        <taxon>Agaricomycotina</taxon>
        <taxon>Agaricomycetes</taxon>
        <taxon>Agaricomycetidae</taxon>
        <taxon>Agaricales</taxon>
        <taxon>Marasmiineae</taxon>
        <taxon>Mycenaceae</taxon>
        <taxon>Mycena</taxon>
    </lineage>
</organism>
<comment type="subcellular location">
    <subcellularLocation>
        <location evidence="1">Membrane</location>
        <topology evidence="1">Multi-pass membrane protein</topology>
    </subcellularLocation>
</comment>
<feature type="transmembrane region" description="Helical" evidence="6">
    <location>
        <begin position="318"/>
        <end position="339"/>
    </location>
</feature>
<sequence length="608" mass="65696">MRALSPIVELDLSCPFEPLGSLSLRKNPQRYPPPQSSFETIPVLSAVSQAHESVECSLHFSYLGASHGLRLSDATSFSSAMSESGHRTGYEGKGNNDIVLLARLGYKQELKREFTPVELFGFGFSVSAIVPSVACANRSVLFYSLPNGGSSAMIWGWATSSVFLMFIALAMAELGSAAPTSGGLYYWTYKYSSPRFRNLLSWMVGYINTISYITGVAGIDWSCATLIMAAASIGSDGSFIPTIHQTFAVYCGVVVVHGFIASCATKVIARLQYTFISINVALILVMIIGLPAATSTDLRNSAKYAFGNFENITPWPNGYAFILSFLAPLWSIGGFDVGVHISEEARNASIAVPWAIVSVTGIGCLLGFAVQISVAFCMGKDTITILSSPVQQPMATILLNSFGKTGMLVIWAFIFIALFMSGVSLLTSSSRQTFAFSRDGALPFAGFLYRINQYTGTPVRCVWFSATCAMLLGLITIAGSQATTALFTLGVVGQYMANSIPIAARFLGGQKFQRGPFHLGLFSMPVAVVAVLWMWFMTVVLMFPTAPDPVAQTMNYTVVVMGGVSFLAFGYYYFPKYGGAHWFKGPVSNVEVDHGSVTTEEKFNDSHM</sequence>
<feature type="transmembrane region" description="Helical" evidence="6">
    <location>
        <begin position="199"/>
        <end position="219"/>
    </location>
</feature>
<evidence type="ECO:0000256" key="6">
    <source>
        <dbReference type="SAM" id="Phobius"/>
    </source>
</evidence>
<feature type="transmembrane region" description="Helical" evidence="6">
    <location>
        <begin position="461"/>
        <end position="479"/>
    </location>
</feature>
<evidence type="ECO:0000256" key="4">
    <source>
        <dbReference type="ARBA" id="ARBA00022989"/>
    </source>
</evidence>
<dbReference type="InterPro" id="IPR002293">
    <property type="entry name" value="AA/rel_permease1"/>
</dbReference>
<feature type="transmembrane region" description="Helical" evidence="6">
    <location>
        <begin position="351"/>
        <end position="376"/>
    </location>
</feature>